<evidence type="ECO:0000256" key="1">
    <source>
        <dbReference type="SAM" id="MobiDB-lite"/>
    </source>
</evidence>
<feature type="compositionally biased region" description="Basic and acidic residues" evidence="1">
    <location>
        <begin position="23"/>
        <end position="33"/>
    </location>
</feature>
<sequence>MSALGSSIKKPPNSVSSPPLSAFHREAEARGEEETSISWAGQDVVVFAGPAVEEPTRAGSQSDWPVDYVHQSEADCEESSGAESRAETLEAAAGEDAENAADAETSKKTECKADCWVVVNVSREVDESK</sequence>
<dbReference type="AlphaFoldDB" id="F2Q1B7"/>
<feature type="region of interest" description="Disordered" evidence="1">
    <location>
        <begin position="72"/>
        <end position="108"/>
    </location>
</feature>
<proteinExistence type="predicted"/>
<evidence type="ECO:0000313" key="3">
    <source>
        <dbReference type="Proteomes" id="UP000009169"/>
    </source>
</evidence>
<name>F2Q1B7_TRIEC</name>
<dbReference type="VEuPathDB" id="FungiDB:TEQG_06966"/>
<feature type="region of interest" description="Disordered" evidence="1">
    <location>
        <begin position="1"/>
        <end position="36"/>
    </location>
</feature>
<dbReference type="Proteomes" id="UP000009169">
    <property type="component" value="Unassembled WGS sequence"/>
</dbReference>
<dbReference type="HOGENOM" id="CLU_1950372_0_0_1"/>
<keyword evidence="3" id="KW-1185">Reference proteome</keyword>
<reference evidence="3" key="1">
    <citation type="journal article" date="2012" name="MBio">
        <title>Comparative genome analysis of Trichophyton rubrum and related dermatophytes reveals candidate genes involved in infection.</title>
        <authorList>
            <person name="Martinez D.A."/>
            <person name="Oliver B.G."/>
            <person name="Graeser Y."/>
            <person name="Goldberg J.M."/>
            <person name="Li W."/>
            <person name="Martinez-Rossi N.M."/>
            <person name="Monod M."/>
            <person name="Shelest E."/>
            <person name="Barton R.C."/>
            <person name="Birch E."/>
            <person name="Brakhage A.A."/>
            <person name="Chen Z."/>
            <person name="Gurr S.J."/>
            <person name="Heiman D."/>
            <person name="Heitman J."/>
            <person name="Kosti I."/>
            <person name="Rossi A."/>
            <person name="Saif S."/>
            <person name="Samalova M."/>
            <person name="Saunders C.W."/>
            <person name="Shea T."/>
            <person name="Summerbell R.C."/>
            <person name="Xu J."/>
            <person name="Young S."/>
            <person name="Zeng Q."/>
            <person name="Birren B.W."/>
            <person name="Cuomo C.A."/>
            <person name="White T.C."/>
        </authorList>
    </citation>
    <scope>NUCLEOTIDE SEQUENCE [LARGE SCALE GENOMIC DNA]</scope>
    <source>
        <strain evidence="3">ATCC MYA-4606 / CBS 127.97</strain>
    </source>
</reference>
<accession>F2Q1B7</accession>
<protein>
    <submittedName>
        <fullName evidence="2">Uncharacterized protein</fullName>
    </submittedName>
</protein>
<gene>
    <name evidence="2" type="ORF">TEQG_06966</name>
</gene>
<organism evidence="2 3">
    <name type="scientific">Trichophyton equinum (strain ATCC MYA-4606 / CBS 127.97)</name>
    <name type="common">Horse ringworm fungus</name>
    <dbReference type="NCBI Taxonomy" id="559882"/>
    <lineage>
        <taxon>Eukaryota</taxon>
        <taxon>Fungi</taxon>
        <taxon>Dikarya</taxon>
        <taxon>Ascomycota</taxon>
        <taxon>Pezizomycotina</taxon>
        <taxon>Eurotiomycetes</taxon>
        <taxon>Eurotiomycetidae</taxon>
        <taxon>Onygenales</taxon>
        <taxon>Arthrodermataceae</taxon>
        <taxon>Trichophyton</taxon>
    </lineage>
</organism>
<dbReference type="EMBL" id="DS995768">
    <property type="protein sequence ID" value="EGE07935.1"/>
    <property type="molecule type" value="Genomic_DNA"/>
</dbReference>
<evidence type="ECO:0000313" key="2">
    <source>
        <dbReference type="EMBL" id="EGE07935.1"/>
    </source>
</evidence>